<organism evidence="6 7">
    <name type="scientific">Flagellimonas alvinocaridis</name>
    <dbReference type="NCBI Taxonomy" id="2530200"/>
    <lineage>
        <taxon>Bacteria</taxon>
        <taxon>Pseudomonadati</taxon>
        <taxon>Bacteroidota</taxon>
        <taxon>Flavobacteriia</taxon>
        <taxon>Flavobacteriales</taxon>
        <taxon>Flavobacteriaceae</taxon>
        <taxon>Flagellimonas</taxon>
    </lineage>
</organism>
<dbReference type="EMBL" id="SNTZ01000004">
    <property type="protein sequence ID" value="THV59357.1"/>
    <property type="molecule type" value="Genomic_DNA"/>
</dbReference>
<dbReference type="Pfam" id="PF13585">
    <property type="entry name" value="CHU_C"/>
    <property type="match status" value="1"/>
</dbReference>
<dbReference type="SUPFAM" id="SSF141072">
    <property type="entry name" value="CalX-like"/>
    <property type="match status" value="5"/>
</dbReference>
<dbReference type="NCBIfam" id="TIGR04131">
    <property type="entry name" value="Bac_Flav_CTERM"/>
    <property type="match status" value="1"/>
</dbReference>
<keyword evidence="7" id="KW-1185">Reference proteome</keyword>
<keyword evidence="1" id="KW-0732">Signal</keyword>
<dbReference type="Proteomes" id="UP000310406">
    <property type="component" value="Unassembled WGS sequence"/>
</dbReference>
<dbReference type="InterPro" id="IPR044023">
    <property type="entry name" value="Ig_7"/>
</dbReference>
<feature type="non-terminal residue" evidence="6">
    <location>
        <position position="1"/>
    </location>
</feature>
<evidence type="ECO:0000313" key="6">
    <source>
        <dbReference type="EMBL" id="THV59357.1"/>
    </source>
</evidence>
<dbReference type="InterPro" id="IPR001434">
    <property type="entry name" value="OmcB-like_DUF11"/>
</dbReference>
<dbReference type="Gene3D" id="2.60.40.2030">
    <property type="match status" value="5"/>
</dbReference>
<dbReference type="Pfam" id="PF01345">
    <property type="entry name" value="DUF11"/>
    <property type="match status" value="1"/>
</dbReference>
<dbReference type="Pfam" id="PF19081">
    <property type="entry name" value="Ig_7"/>
    <property type="match status" value="1"/>
</dbReference>
<dbReference type="RefSeq" id="WP_136566602.1">
    <property type="nucleotide sequence ID" value="NZ_SNTZ01000004.1"/>
</dbReference>
<name>A0A4S8RLI8_9FLAO</name>
<evidence type="ECO:0000256" key="1">
    <source>
        <dbReference type="ARBA" id="ARBA00022729"/>
    </source>
</evidence>
<evidence type="ECO:0000313" key="7">
    <source>
        <dbReference type="Proteomes" id="UP000310406"/>
    </source>
</evidence>
<evidence type="ECO:0000256" key="3">
    <source>
        <dbReference type="ARBA" id="ARBA00022837"/>
    </source>
</evidence>
<dbReference type="AlphaFoldDB" id="A0A4S8RLI8"/>
<feature type="domain" description="Calx-beta" evidence="5">
    <location>
        <begin position="381"/>
        <end position="481"/>
    </location>
</feature>
<dbReference type="SMART" id="SM00237">
    <property type="entry name" value="Calx_beta"/>
    <property type="match status" value="3"/>
</dbReference>
<protein>
    <submittedName>
        <fullName evidence="6">T9SS type B sorting domain-containing protein</fullName>
    </submittedName>
</protein>
<dbReference type="InterPro" id="IPR003644">
    <property type="entry name" value="Calx_beta"/>
</dbReference>
<keyword evidence="4" id="KW-0813">Transport</keyword>
<comment type="caution">
    <text evidence="6">The sequence shown here is derived from an EMBL/GenBank/DDBJ whole genome shotgun (WGS) entry which is preliminary data.</text>
</comment>
<dbReference type="OrthoDB" id="1236981at2"/>
<feature type="domain" description="Calx-beta" evidence="5">
    <location>
        <begin position="268"/>
        <end position="368"/>
    </location>
</feature>
<dbReference type="PANTHER" id="PTHR11878:SF65">
    <property type="entry name" value="NA_CA-EXCHANGE PROTEIN, ISOFORM G"/>
    <property type="match status" value="1"/>
</dbReference>
<dbReference type="GO" id="GO:0007154">
    <property type="term" value="P:cell communication"/>
    <property type="evidence" value="ECO:0007669"/>
    <property type="project" value="InterPro"/>
</dbReference>
<sequence>TTITVVVNGDTTVEPTEGFTVVLSNPVNATLTDGTGAGTITNDDVAPDPVATILATDNTATEAGPTTGTYTVSLDVANNSGSPLLVGYTVGGTATSGDDYAALSGTVSIPNLASSATITLTPVDDLDVEAAETVIVTLSAGAGYTVGTPASDTVTITSDDVAPDPISISDVTLAEGDGATTNFIFTVSVDGGGNAASTIDFDYTTVDGTATTADGDYVLNAGSGQITAGTPSTTITVVVNGDTTVEPTEGFTVVLSNPVNATLTDGTGAGTITNDDSATLTITNESVPENVVGGNMVFTVTLDNAVAGGTQVAYAFTNLTATGSGIDYDNTGGNLLFAGNASETQDITVAINNETIIEGDETFRVTLGIPTNGVTVTGSPAIGTILNDDAAVATITATDNLATESPASTGTFQVNIGSVNNTGSPIPVNYTVTGTATPTADYAALSGTANVANGQQIATITVTPVDDAEIEEDETVIVTLAAGAGYSIGAPNSATVTVESEDDTPPDGYTVTINDDPINITNQGAISFTFSNAPTFLTTYDYTLSSSGDGGVATVTGGGALSFVDQTVSNIDVSGLPDGVITLSVVVSNLLGTEGPPTTDTATKYTAVPSGYTVTIDQSIINFDNQSAIGFTFANAEVGATYNYTFTSDGGGTPVTGSGPIDFITENVNNIDLSGLADGLVTLSVTLSNANGTGVAAEDTSDKDTTVCNAGGVAPIRDTSLPTVFCGDFEIDLNDYVTNIAPVGSELTWSTNPDPNDTEAHRNSSVVRSAAQYFGFFYDEVNACASPLVTITLTNFPIPIISDPTGDERCGEGTLTLTASSDSGVLSWFDVPTGGTALGTGGVFITPSISATTSFYVEATANGCTTERIEVVAVVTDAPSTGTPTDMVACNAVSEDGPNVIDLDDTLTGADPGTWALITDPSNGGVAIGAGNTVDFADQPIGDYVFEYTTTGNASTCDDGSVQVTITVEDCFANADIDLALTKEVDNDEPLLDDVITFTITLENTTMDRILDIVVTDLLDTGFEYLSHSASIGTYVPETGEWTIPDLASNVETATLEIDVRVTTPGTIQNTVVLTSSFPVDDEVVNNTATVSVNVNRDQCTDPGTLCNIFSPNNDGRNDRLILVGHQQFANNTLEVFDRYGNSVFAMDGYDSSWDGTGKNGDLPKGTYFYILDLQGDGTEVIKGWIQIIR</sequence>
<dbReference type="PANTHER" id="PTHR11878">
    <property type="entry name" value="SODIUM/CALCIUM EXCHANGER"/>
    <property type="match status" value="1"/>
</dbReference>
<reference evidence="6 7" key="1">
    <citation type="submission" date="2019-03" db="EMBL/GenBank/DDBJ databases">
        <title>Muricauda SCR12 sp.nov, a marine bacterium isolated from Pacific Ocean:the Okinawa trough.</title>
        <authorList>
            <person name="Liu L."/>
        </authorList>
    </citation>
    <scope>NUCLEOTIDE SEQUENCE [LARGE SCALE GENOMIC DNA]</scope>
    <source>
        <strain evidence="6 7">SCR12</strain>
    </source>
</reference>
<feature type="domain" description="Calx-beta" evidence="5">
    <location>
        <begin position="40"/>
        <end position="139"/>
    </location>
</feature>
<dbReference type="GO" id="GO:0016020">
    <property type="term" value="C:membrane"/>
    <property type="evidence" value="ECO:0007669"/>
    <property type="project" value="InterPro"/>
</dbReference>
<keyword evidence="3" id="KW-0106">Calcium</keyword>
<dbReference type="GO" id="GO:0030001">
    <property type="term" value="P:metal ion transport"/>
    <property type="evidence" value="ECO:0007669"/>
    <property type="project" value="TreeGrafter"/>
</dbReference>
<dbReference type="InterPro" id="IPR038081">
    <property type="entry name" value="CalX-like_sf"/>
</dbReference>
<evidence type="ECO:0000256" key="2">
    <source>
        <dbReference type="ARBA" id="ARBA00022737"/>
    </source>
</evidence>
<keyword evidence="4" id="KW-0406">Ion transport</keyword>
<keyword evidence="2" id="KW-0677">Repeat</keyword>
<accession>A0A4S8RLI8</accession>
<evidence type="ECO:0000256" key="4">
    <source>
        <dbReference type="ARBA" id="ARBA00023065"/>
    </source>
</evidence>
<gene>
    <name evidence="6" type="ORF">EZV76_11065</name>
</gene>
<dbReference type="InterPro" id="IPR026341">
    <property type="entry name" value="T9SS_type_B"/>
</dbReference>
<evidence type="ECO:0000259" key="5">
    <source>
        <dbReference type="SMART" id="SM00237"/>
    </source>
</evidence>
<dbReference type="Pfam" id="PF03160">
    <property type="entry name" value="Calx-beta"/>
    <property type="match status" value="4"/>
</dbReference>
<dbReference type="InterPro" id="IPR051171">
    <property type="entry name" value="CaCA"/>
</dbReference>
<proteinExistence type="predicted"/>